<dbReference type="NCBIfam" id="TIGR00551">
    <property type="entry name" value="nadB"/>
    <property type="match status" value="1"/>
</dbReference>
<dbReference type="InterPro" id="IPR027477">
    <property type="entry name" value="Succ_DH/fumarate_Rdtase_cat_sf"/>
</dbReference>
<keyword evidence="16" id="KW-1185">Reference proteome</keyword>
<evidence type="ECO:0000256" key="3">
    <source>
        <dbReference type="ARBA" id="ARBA00008562"/>
    </source>
</evidence>
<gene>
    <name evidence="15" type="primary">nadB</name>
    <name evidence="15" type="ORF">D1164_04980</name>
</gene>
<dbReference type="OrthoDB" id="9806724at2"/>
<comment type="subcellular location">
    <subcellularLocation>
        <location evidence="12">Cytoplasm</location>
    </subcellularLocation>
</comment>
<dbReference type="EC" id="1.4.3.16" evidence="4 10"/>
<dbReference type="InterPro" id="IPR003953">
    <property type="entry name" value="FAD-dep_OxRdtase_2_FAD-bd"/>
</dbReference>
<evidence type="ECO:0000256" key="5">
    <source>
        <dbReference type="ARBA" id="ARBA00022630"/>
    </source>
</evidence>
<evidence type="ECO:0000256" key="1">
    <source>
        <dbReference type="ARBA" id="ARBA00001974"/>
    </source>
</evidence>
<dbReference type="Pfam" id="PF02910">
    <property type="entry name" value="Succ_DH_flav_C"/>
    <property type="match status" value="1"/>
</dbReference>
<evidence type="ECO:0000259" key="13">
    <source>
        <dbReference type="Pfam" id="PF00890"/>
    </source>
</evidence>
<evidence type="ECO:0000256" key="12">
    <source>
        <dbReference type="RuleBase" id="RU362049"/>
    </source>
</evidence>
<evidence type="ECO:0000256" key="7">
    <source>
        <dbReference type="ARBA" id="ARBA00022827"/>
    </source>
</evidence>
<evidence type="ECO:0000256" key="2">
    <source>
        <dbReference type="ARBA" id="ARBA00004950"/>
    </source>
</evidence>
<dbReference type="GO" id="GO:0009435">
    <property type="term" value="P:NAD+ biosynthetic process"/>
    <property type="evidence" value="ECO:0007669"/>
    <property type="project" value="UniProtKB-UniPathway"/>
</dbReference>
<proteinExistence type="inferred from homology"/>
<comment type="catalytic activity">
    <reaction evidence="9">
        <text>L-aspartate + O2 = iminosuccinate + H2O2</text>
        <dbReference type="Rhea" id="RHEA:25876"/>
        <dbReference type="ChEBI" id="CHEBI:15379"/>
        <dbReference type="ChEBI" id="CHEBI:16240"/>
        <dbReference type="ChEBI" id="CHEBI:29991"/>
        <dbReference type="ChEBI" id="CHEBI:77875"/>
        <dbReference type="EC" id="1.4.3.16"/>
    </reaction>
    <physiologicalReaction direction="left-to-right" evidence="9">
        <dbReference type="Rhea" id="RHEA:25877"/>
    </physiologicalReaction>
</comment>
<dbReference type="RefSeq" id="WP_119348854.1">
    <property type="nucleotide sequence ID" value="NZ_QWET01000003.1"/>
</dbReference>
<keyword evidence="8 12" id="KW-0560">Oxidoreductase</keyword>
<feature type="active site" description="Proton acceptor" evidence="11">
    <location>
        <position position="276"/>
    </location>
</feature>
<keyword evidence="6 12" id="KW-0662">Pyridine nucleotide biosynthesis</keyword>
<keyword evidence="7 12" id="KW-0274">FAD</keyword>
<sequence length="527" mass="58373">MQILEFDTVVIGSGLAGLTAAYHSAQFGRVAIVTKSELDTSNSYYAQGGIAAAIAQDDSPARHLKDTLAAGRGLCDHDAVEVLVNEGKERVLEMIDMGMQFDKKNGEFVLGLEGGHRNRRILHAGGDATGKKLTCFILQKVKEQPNVTPFEFTTAVKLLKNNGRIVGVQALDFKTGENMLFKANAVILATGGLSRIFTRSTNPHTATGDGIALAYEAGARIADIEFVQFHPSALYVPGKEAYLISEAVRGEGAWLLDHKGRRFMKDVHPLAELAPRDVVSFNIFKQIQESDKEYVYLSLRHLDAEKIKFRFKNIFLHLKEQGFDLTKDLLPISPAAHYMVGGIRTNLDAETNIKGLFVCGEAASTGVMGANRLASNSLLECLVFGKRASQTAARLDRPQENNLSQTDPIGINPKNEKIFLQKQNEIASLMMKHLGIVRTRDGLLKALQQFEKIRTEYTYFGDDYNQLKINSSATICHLIAKAALTREESRGGHIRDDFPKENPDLIVHIVHQKDTEIQFEHVRKEKG</sequence>
<evidence type="ECO:0000256" key="9">
    <source>
        <dbReference type="ARBA" id="ARBA00048305"/>
    </source>
</evidence>
<evidence type="ECO:0000256" key="6">
    <source>
        <dbReference type="ARBA" id="ARBA00022642"/>
    </source>
</evidence>
<dbReference type="Gene3D" id="3.90.700.10">
    <property type="entry name" value="Succinate dehydrogenase/fumarate reductase flavoprotein, catalytic domain"/>
    <property type="match status" value="1"/>
</dbReference>
<dbReference type="PIRSF" id="PIRSF000171">
    <property type="entry name" value="SDHA_APRA_LASPO"/>
    <property type="match status" value="1"/>
</dbReference>
<comment type="similarity">
    <text evidence="3 12">Belongs to the FAD-dependent oxidoreductase 2 family. NadB subfamily.</text>
</comment>
<dbReference type="GO" id="GO:0005737">
    <property type="term" value="C:cytoplasm"/>
    <property type="evidence" value="ECO:0007669"/>
    <property type="project" value="UniProtKB-SubCell"/>
</dbReference>
<organism evidence="15 16">
    <name type="scientific">Mariniphaga sediminis</name>
    <dbReference type="NCBI Taxonomy" id="1628158"/>
    <lineage>
        <taxon>Bacteria</taxon>
        <taxon>Pseudomonadati</taxon>
        <taxon>Bacteroidota</taxon>
        <taxon>Bacteroidia</taxon>
        <taxon>Marinilabiliales</taxon>
        <taxon>Prolixibacteraceae</taxon>
        <taxon>Mariniphaga</taxon>
    </lineage>
</organism>
<dbReference type="SUPFAM" id="SSF51905">
    <property type="entry name" value="FAD/NAD(P)-binding domain"/>
    <property type="match status" value="1"/>
</dbReference>
<dbReference type="Gene3D" id="3.50.50.60">
    <property type="entry name" value="FAD/NAD(P)-binding domain"/>
    <property type="match status" value="1"/>
</dbReference>
<comment type="cofactor">
    <cofactor evidence="1 12">
        <name>FAD</name>
        <dbReference type="ChEBI" id="CHEBI:57692"/>
    </cofactor>
</comment>
<protein>
    <recommendedName>
        <fullName evidence="4 10">L-aspartate oxidase</fullName>
        <ecNumber evidence="4 10">1.4.3.16</ecNumber>
    </recommendedName>
</protein>
<feature type="domain" description="Fumarate reductase/succinate dehydrogenase flavoprotein-like C-terminal" evidence="14">
    <location>
        <begin position="424"/>
        <end position="522"/>
    </location>
</feature>
<dbReference type="GO" id="GO:0008734">
    <property type="term" value="F:L-aspartate oxidase activity"/>
    <property type="evidence" value="ECO:0007669"/>
    <property type="project" value="UniProtKB-UniRule"/>
</dbReference>
<feature type="domain" description="FAD-dependent oxidoreductase 2 FAD-binding" evidence="13">
    <location>
        <begin position="7"/>
        <end position="378"/>
    </location>
</feature>
<dbReference type="InterPro" id="IPR015939">
    <property type="entry name" value="Fum_Rdtase/Succ_DH_flav-like_C"/>
</dbReference>
<comment type="function">
    <text evidence="12">Catalyzes the oxidation of L-aspartate to iminoaspartate.</text>
</comment>
<dbReference type="Gene3D" id="1.20.58.100">
    <property type="entry name" value="Fumarate reductase/succinate dehydrogenase flavoprotein-like, C-terminal domain"/>
    <property type="match status" value="1"/>
</dbReference>
<dbReference type="EMBL" id="QWET01000003">
    <property type="protein sequence ID" value="RIH66267.1"/>
    <property type="molecule type" value="Genomic_DNA"/>
</dbReference>
<keyword evidence="5 12" id="KW-0285">Flavoprotein</keyword>
<dbReference type="UniPathway" id="UPA00253">
    <property type="reaction ID" value="UER00326"/>
</dbReference>
<comment type="pathway">
    <text evidence="2 12">Cofactor biosynthesis; NAD(+) biosynthesis; iminoaspartate from L-aspartate (oxidase route): step 1/1.</text>
</comment>
<dbReference type="PANTHER" id="PTHR42716">
    <property type="entry name" value="L-ASPARTATE OXIDASE"/>
    <property type="match status" value="1"/>
</dbReference>
<dbReference type="PANTHER" id="PTHR42716:SF2">
    <property type="entry name" value="L-ASPARTATE OXIDASE, CHLOROPLASTIC"/>
    <property type="match status" value="1"/>
</dbReference>
<reference evidence="15 16" key="1">
    <citation type="journal article" date="2015" name="Int. J. Syst. Evol. Microbiol.">
        <title>Mariniphaga sediminis sp. nov., isolated from coastal sediment.</title>
        <authorList>
            <person name="Wang F.Q."/>
            <person name="Shen Q.Y."/>
            <person name="Chen G.J."/>
            <person name="Du Z.J."/>
        </authorList>
    </citation>
    <scope>NUCLEOTIDE SEQUENCE [LARGE SCALE GENOMIC DNA]</scope>
    <source>
        <strain evidence="15 16">SY21</strain>
    </source>
</reference>
<evidence type="ECO:0000256" key="4">
    <source>
        <dbReference type="ARBA" id="ARBA00012173"/>
    </source>
</evidence>
<dbReference type="SUPFAM" id="SSF56425">
    <property type="entry name" value="Succinate dehydrogenase/fumarate reductase flavoprotein, catalytic domain"/>
    <property type="match status" value="1"/>
</dbReference>
<dbReference type="Proteomes" id="UP000266441">
    <property type="component" value="Unassembled WGS sequence"/>
</dbReference>
<dbReference type="InterPro" id="IPR005288">
    <property type="entry name" value="NadB"/>
</dbReference>
<evidence type="ECO:0000313" key="15">
    <source>
        <dbReference type="EMBL" id="RIH66267.1"/>
    </source>
</evidence>
<dbReference type="SUPFAM" id="SSF46977">
    <property type="entry name" value="Succinate dehydrogenase/fumarate reductase flavoprotein C-terminal domain"/>
    <property type="match status" value="1"/>
</dbReference>
<dbReference type="FunFam" id="3.90.700.10:FF:000002">
    <property type="entry name" value="L-aspartate oxidase"/>
    <property type="match status" value="1"/>
</dbReference>
<evidence type="ECO:0000259" key="14">
    <source>
        <dbReference type="Pfam" id="PF02910"/>
    </source>
</evidence>
<dbReference type="AlphaFoldDB" id="A0A399D3X0"/>
<evidence type="ECO:0000256" key="10">
    <source>
        <dbReference type="NCBIfam" id="TIGR00551"/>
    </source>
</evidence>
<dbReference type="PRINTS" id="PR00368">
    <property type="entry name" value="FADPNR"/>
</dbReference>
<dbReference type="InterPro" id="IPR036188">
    <property type="entry name" value="FAD/NAD-bd_sf"/>
</dbReference>
<accession>A0A399D3X0</accession>
<dbReference type="InterPro" id="IPR037099">
    <property type="entry name" value="Fum_R/Succ_DH_flav-like_C_sf"/>
</dbReference>
<comment type="caution">
    <text evidence="15">The sequence shown here is derived from an EMBL/GenBank/DDBJ whole genome shotgun (WGS) entry which is preliminary data.</text>
</comment>
<dbReference type="Pfam" id="PF00890">
    <property type="entry name" value="FAD_binding_2"/>
    <property type="match status" value="1"/>
</dbReference>
<evidence type="ECO:0000256" key="11">
    <source>
        <dbReference type="PIRSR" id="PIRSR000171-1"/>
    </source>
</evidence>
<evidence type="ECO:0000256" key="8">
    <source>
        <dbReference type="ARBA" id="ARBA00023002"/>
    </source>
</evidence>
<name>A0A399D3X0_9BACT</name>
<evidence type="ECO:0000313" key="16">
    <source>
        <dbReference type="Proteomes" id="UP000266441"/>
    </source>
</evidence>